<gene>
    <name evidence="5" type="ORF">PECUL_23A037172</name>
</gene>
<dbReference type="InterPro" id="IPR045860">
    <property type="entry name" value="Snake_toxin-like_sf"/>
</dbReference>
<evidence type="ECO:0000256" key="1">
    <source>
        <dbReference type="ARBA" id="ARBA00004613"/>
    </source>
</evidence>
<name>A0AAD1T3P4_PELCU</name>
<evidence type="ECO:0000256" key="3">
    <source>
        <dbReference type="SAM" id="SignalP"/>
    </source>
</evidence>
<dbReference type="InterPro" id="IPR050918">
    <property type="entry name" value="CNF-like_PLA2_Inhibitor"/>
</dbReference>
<dbReference type="PANTHER" id="PTHR20914:SF25">
    <property type="entry name" value="PHOSPHOLIPASE A2 INHIBITOR AND LY6_PLAUR DOMAIN-CONTAINING PROTEIN"/>
    <property type="match status" value="1"/>
</dbReference>
<dbReference type="Pfam" id="PF00021">
    <property type="entry name" value="UPAR_LY6"/>
    <property type="match status" value="6"/>
</dbReference>
<dbReference type="Gene3D" id="2.10.60.10">
    <property type="entry name" value="CD59"/>
    <property type="match status" value="6"/>
</dbReference>
<keyword evidence="6" id="KW-1185">Reference proteome</keyword>
<feature type="chain" id="PRO_5041934581" description="UPAR/Ly6 domain-containing protein" evidence="3">
    <location>
        <begin position="22"/>
        <end position="569"/>
    </location>
</feature>
<accession>A0AAD1T3P4</accession>
<feature type="domain" description="UPAR/Ly6" evidence="4">
    <location>
        <begin position="22"/>
        <end position="111"/>
    </location>
</feature>
<evidence type="ECO:0000259" key="4">
    <source>
        <dbReference type="SMART" id="SM00134"/>
    </source>
</evidence>
<dbReference type="Proteomes" id="UP001295444">
    <property type="component" value="Chromosome 10"/>
</dbReference>
<proteinExistence type="predicted"/>
<dbReference type="CDD" id="cd23572">
    <property type="entry name" value="TFP_LU_ECD_PINLYP_rpt2"/>
    <property type="match status" value="1"/>
</dbReference>
<feature type="domain" description="UPAR/Ly6" evidence="4">
    <location>
        <begin position="370"/>
        <end position="462"/>
    </location>
</feature>
<sequence length="569" mass="58989">MMGFFLKFLIIFPALAKVASSLQCVSCTGTGVTTCTGTSVTCPSGYFCASAYMMSNISGTSVVETIRSCQPAEKCNKMGIVANTALNIGFLVTCCSTDDCTPTIPTIPSISNAFNGLTCPSCISASSDCTSSETMLCQGEENMCVRYTTISNNGISNIRGCSTQAPCDIGSFTATASGAVVSISFLCNSGTTVFASQRQCVSCTTSSNTTCTGRSVICPTGYVCATSYLVTVISGKATIDVVRSCAPESKCNIVGSMTYSGVKIYMASSCCSTNNCSPTMPMLPPDNVQANGLVCPTCISPSSSCSSNTMQCTGSENMCVSQTKQTGGTIETISSCGTSTLCDVGTYSVIGGGLAVDFTFSCTNPVSSSLQCVSCITRGSTSCTGSSVACPSGYACASAYMLTLKTDGSKVLDLVRSCAPTNKCNVQGSMSYYGAEIFMQTTCCSSNYCSPSVPAEPVLNTRPNGYQCKTCSSLIDTSCNPSSALQCTGNENTCVQLRKQVTGGQEGKEAYYGCGTRILCDISSFYVSGGGVTVGLEFTCNSGETITRSGMKFTIAASLLLIKSFFVQW</sequence>
<reference evidence="5" key="1">
    <citation type="submission" date="2022-03" db="EMBL/GenBank/DDBJ databases">
        <authorList>
            <person name="Alioto T."/>
            <person name="Alioto T."/>
            <person name="Gomez Garrido J."/>
        </authorList>
    </citation>
    <scope>NUCLEOTIDE SEQUENCE</scope>
</reference>
<dbReference type="EMBL" id="OW240921">
    <property type="protein sequence ID" value="CAH2318615.1"/>
    <property type="molecule type" value="Genomic_DNA"/>
</dbReference>
<keyword evidence="3" id="KW-0732">Signal</keyword>
<feature type="domain" description="UPAR/Ly6" evidence="4">
    <location>
        <begin position="198"/>
        <end position="283"/>
    </location>
</feature>
<evidence type="ECO:0000256" key="2">
    <source>
        <dbReference type="ARBA" id="ARBA00022525"/>
    </source>
</evidence>
<protein>
    <recommendedName>
        <fullName evidence="4">UPAR/Ly6 domain-containing protein</fullName>
    </recommendedName>
</protein>
<feature type="signal peptide" evidence="3">
    <location>
        <begin position="1"/>
        <end position="21"/>
    </location>
</feature>
<dbReference type="SMART" id="SM00134">
    <property type="entry name" value="LU"/>
    <property type="match status" value="3"/>
</dbReference>
<dbReference type="PANTHER" id="PTHR20914">
    <property type="entry name" value="LY6/PLAUR DOMAIN-CONTAINING PROTEIN 8"/>
    <property type="match status" value="1"/>
</dbReference>
<comment type="subcellular location">
    <subcellularLocation>
        <location evidence="1">Secreted</location>
    </subcellularLocation>
</comment>
<evidence type="ECO:0000313" key="5">
    <source>
        <dbReference type="EMBL" id="CAH2318615.1"/>
    </source>
</evidence>
<dbReference type="InterPro" id="IPR016054">
    <property type="entry name" value="LY6_UPA_recep-like"/>
</dbReference>
<evidence type="ECO:0000313" key="6">
    <source>
        <dbReference type="Proteomes" id="UP001295444"/>
    </source>
</evidence>
<dbReference type="SUPFAM" id="SSF57302">
    <property type="entry name" value="Snake toxin-like"/>
    <property type="match status" value="6"/>
</dbReference>
<organism evidence="5 6">
    <name type="scientific">Pelobates cultripes</name>
    <name type="common">Western spadefoot toad</name>
    <dbReference type="NCBI Taxonomy" id="61616"/>
    <lineage>
        <taxon>Eukaryota</taxon>
        <taxon>Metazoa</taxon>
        <taxon>Chordata</taxon>
        <taxon>Craniata</taxon>
        <taxon>Vertebrata</taxon>
        <taxon>Euteleostomi</taxon>
        <taxon>Amphibia</taxon>
        <taxon>Batrachia</taxon>
        <taxon>Anura</taxon>
        <taxon>Pelobatoidea</taxon>
        <taxon>Pelobatidae</taxon>
        <taxon>Pelobates</taxon>
    </lineage>
</organism>
<dbReference type="AlphaFoldDB" id="A0AAD1T3P4"/>
<dbReference type="GO" id="GO:0005576">
    <property type="term" value="C:extracellular region"/>
    <property type="evidence" value="ECO:0007669"/>
    <property type="project" value="UniProtKB-SubCell"/>
</dbReference>
<keyword evidence="2" id="KW-0964">Secreted</keyword>